<evidence type="ECO:0000313" key="2">
    <source>
        <dbReference type="EMBL" id="CAG8498928.1"/>
    </source>
</evidence>
<comment type="caution">
    <text evidence="2">The sequence shown here is derived from an EMBL/GenBank/DDBJ whole genome shotgun (WGS) entry which is preliminary data.</text>
</comment>
<feature type="compositionally biased region" description="Basic and acidic residues" evidence="1">
    <location>
        <begin position="165"/>
        <end position="175"/>
    </location>
</feature>
<dbReference type="Proteomes" id="UP000789572">
    <property type="component" value="Unassembled WGS sequence"/>
</dbReference>
<feature type="region of interest" description="Disordered" evidence="1">
    <location>
        <begin position="160"/>
        <end position="236"/>
    </location>
</feature>
<feature type="compositionally biased region" description="Basic and acidic residues" evidence="1">
    <location>
        <begin position="211"/>
        <end position="229"/>
    </location>
</feature>
<name>A0A9N9F003_9GLOM</name>
<organism evidence="2 3">
    <name type="scientific">Paraglomus occultum</name>
    <dbReference type="NCBI Taxonomy" id="144539"/>
    <lineage>
        <taxon>Eukaryota</taxon>
        <taxon>Fungi</taxon>
        <taxon>Fungi incertae sedis</taxon>
        <taxon>Mucoromycota</taxon>
        <taxon>Glomeromycotina</taxon>
        <taxon>Glomeromycetes</taxon>
        <taxon>Paraglomerales</taxon>
        <taxon>Paraglomeraceae</taxon>
        <taxon>Paraglomus</taxon>
    </lineage>
</organism>
<dbReference type="EMBL" id="CAJVPJ010000231">
    <property type="protein sequence ID" value="CAG8498928.1"/>
    <property type="molecule type" value="Genomic_DNA"/>
</dbReference>
<gene>
    <name evidence="2" type="ORF">POCULU_LOCUS2469</name>
</gene>
<keyword evidence="3" id="KW-1185">Reference proteome</keyword>
<reference evidence="2" key="1">
    <citation type="submission" date="2021-06" db="EMBL/GenBank/DDBJ databases">
        <authorList>
            <person name="Kallberg Y."/>
            <person name="Tangrot J."/>
            <person name="Rosling A."/>
        </authorList>
    </citation>
    <scope>NUCLEOTIDE SEQUENCE</scope>
    <source>
        <strain evidence="2">IA702</strain>
    </source>
</reference>
<dbReference type="OrthoDB" id="2372095at2759"/>
<dbReference type="AlphaFoldDB" id="A0A9N9F003"/>
<protein>
    <submittedName>
        <fullName evidence="2">9463_t:CDS:1</fullName>
    </submittedName>
</protein>
<accession>A0A9N9F003</accession>
<evidence type="ECO:0000256" key="1">
    <source>
        <dbReference type="SAM" id="MobiDB-lite"/>
    </source>
</evidence>
<sequence>MQADTSEPGFGYFLNTPCQAWDAVRYHEAWEDNKLGLDKATLTRCFQKQIQIIKSQGTEEEKENATRLEKQFKVGIIFVSYNNCRLVATFSSPPLLSPYFASPILQLPMELRLRMAESKKAGLIDNFWSKRRNLMKHESMMVNSTFVSCDGVQIGCIGNNQGQKRSYENREQSTERRKKQKPIKTTIGDGERRTSEREIHTSEQSVEDESAEKSNDHYESDAGIVRDGDNNPFIAQTGKDSTKYKIVLSWSHAIDNVAINNVSENDWLTQDGYNISTDFRKFQEESIKKLEINPTLSYAKEIDTILCLSSIMYCNELKPEYLGCSGKTWNEARPRPLTPKELPTVADLVIIEYSRLLNDKQSLNTKWRNNWAKGNTLTDEDKGIFDCVQIVSRNLANGESESSKERRLLDGHNHGRKPDFRILSKIDDTEREFVFGEIKPHSPNTINKTIVKLAEFMKESLDFIIDIHGYVAGLEMYGILICGSEIKIFSIDLVYDGLYRCNLLSKVLFPTESANFLNIITVVSTLYSLLERARFTIDIMNSAQLTTESSSPRHSYCRNSNSSPKKIRVPVVRVN</sequence>
<feature type="compositionally biased region" description="Basic and acidic residues" evidence="1">
    <location>
        <begin position="189"/>
        <end position="201"/>
    </location>
</feature>
<evidence type="ECO:0000313" key="3">
    <source>
        <dbReference type="Proteomes" id="UP000789572"/>
    </source>
</evidence>
<proteinExistence type="predicted"/>